<dbReference type="Gene3D" id="1.10.340.70">
    <property type="match status" value="1"/>
</dbReference>
<evidence type="ECO:0000259" key="2">
    <source>
        <dbReference type="PROSITE" id="PS50878"/>
    </source>
</evidence>
<comment type="caution">
    <text evidence="4">The sequence shown here is derived from an EMBL/GenBank/DDBJ whole genome shotgun (WGS) entry which is preliminary data.</text>
</comment>
<dbReference type="InterPro" id="IPR043502">
    <property type="entry name" value="DNA/RNA_pol_sf"/>
</dbReference>
<dbReference type="FunFam" id="3.30.70.270:FF:000020">
    <property type="entry name" value="Transposon Tf2-6 polyprotein-like Protein"/>
    <property type="match status" value="1"/>
</dbReference>
<dbReference type="PROSITE" id="PS50994">
    <property type="entry name" value="INTEGRASE"/>
    <property type="match status" value="1"/>
</dbReference>
<dbReference type="PANTHER" id="PTHR37984:SF5">
    <property type="entry name" value="PROTEIN NYNRIN-LIKE"/>
    <property type="match status" value="1"/>
</dbReference>
<dbReference type="InterPro" id="IPR050951">
    <property type="entry name" value="Retrovirus_Pol_polyprotein"/>
</dbReference>
<dbReference type="CDD" id="cd01647">
    <property type="entry name" value="RT_LTR"/>
    <property type="match status" value="1"/>
</dbReference>
<reference evidence="4 5" key="1">
    <citation type="journal article" date="2017" name="PLoS Biol.">
        <title>The sea cucumber genome provides insights into morphological evolution and visceral regeneration.</title>
        <authorList>
            <person name="Zhang X."/>
            <person name="Sun L."/>
            <person name="Yuan J."/>
            <person name="Sun Y."/>
            <person name="Gao Y."/>
            <person name="Zhang L."/>
            <person name="Li S."/>
            <person name="Dai H."/>
            <person name="Hamel J.F."/>
            <person name="Liu C."/>
            <person name="Yu Y."/>
            <person name="Liu S."/>
            <person name="Lin W."/>
            <person name="Guo K."/>
            <person name="Jin S."/>
            <person name="Xu P."/>
            <person name="Storey K.B."/>
            <person name="Huan P."/>
            <person name="Zhang T."/>
            <person name="Zhou Y."/>
            <person name="Zhang J."/>
            <person name="Lin C."/>
            <person name="Li X."/>
            <person name="Xing L."/>
            <person name="Huo D."/>
            <person name="Sun M."/>
            <person name="Wang L."/>
            <person name="Mercier A."/>
            <person name="Li F."/>
            <person name="Yang H."/>
            <person name="Xiang J."/>
        </authorList>
    </citation>
    <scope>NUCLEOTIDE SEQUENCE [LARGE SCALE GENOMIC DNA]</scope>
    <source>
        <strain evidence="4">Shaxun</strain>
        <tissue evidence="4">Muscle</tissue>
    </source>
</reference>
<evidence type="ECO:0000259" key="3">
    <source>
        <dbReference type="PROSITE" id="PS50994"/>
    </source>
</evidence>
<dbReference type="InterPro" id="IPR000477">
    <property type="entry name" value="RT_dom"/>
</dbReference>
<dbReference type="SUPFAM" id="SSF56672">
    <property type="entry name" value="DNA/RNA polymerases"/>
    <property type="match status" value="1"/>
</dbReference>
<name>A0A2G8LRB0_STIJA</name>
<organism evidence="4 5">
    <name type="scientific">Stichopus japonicus</name>
    <name type="common">Sea cucumber</name>
    <dbReference type="NCBI Taxonomy" id="307972"/>
    <lineage>
        <taxon>Eukaryota</taxon>
        <taxon>Metazoa</taxon>
        <taxon>Echinodermata</taxon>
        <taxon>Eleutherozoa</taxon>
        <taxon>Echinozoa</taxon>
        <taxon>Holothuroidea</taxon>
        <taxon>Aspidochirotacea</taxon>
        <taxon>Aspidochirotida</taxon>
        <taxon>Stichopodidae</taxon>
        <taxon>Apostichopus</taxon>
    </lineage>
</organism>
<dbReference type="InterPro" id="IPR041577">
    <property type="entry name" value="RT_RNaseH_2"/>
</dbReference>
<dbReference type="Proteomes" id="UP000230750">
    <property type="component" value="Unassembled WGS sequence"/>
</dbReference>
<evidence type="ECO:0000313" key="5">
    <source>
        <dbReference type="Proteomes" id="UP000230750"/>
    </source>
</evidence>
<dbReference type="AlphaFoldDB" id="A0A2G8LRB0"/>
<evidence type="ECO:0000256" key="1">
    <source>
        <dbReference type="ARBA" id="ARBA00023268"/>
    </source>
</evidence>
<dbReference type="FunFam" id="3.10.20.370:FF:000001">
    <property type="entry name" value="Retrovirus-related Pol polyprotein from transposon 17.6-like protein"/>
    <property type="match status" value="1"/>
</dbReference>
<proteinExistence type="predicted"/>
<sequence length="584" mass="66428">MPFGLCNAPGTFQRLMQACLSDQFFQCVLCYLDDILVYSKSFEEHLTNLSLVFDRLRKFGLKIKPSKCELFKPEVKYLGHIVTRDGVMTDPGKVDAVKKWPTPKDVKELRSYLGFCSFYRRFVPGFSKIAGPLHALVANCLKERKNNQRAAFTWQTEHQQAFDTLKSKLCSRPILAYADFKLPFEVEIDASFLGLGAVLSQVQNGKKCVIAYASRTLRGPERNMEKYSSMKLELLGMKWAITEKFRDYLLGSTFVIYTDNNPLAHLKSAKLDAVSQRWVGALAAFEFSVAYKPGKSNQAADALSRRPVDKVQNNHVSSANYVHTARMTTLPANLQRVPTTENPVHVSALTSLPMFPGYDNTQLAELQQKDKSIARLLHYITTNQKPTPYERAHESEDVVLLCRQMNKIKTINGLLYRVTEDKQKQLILPRVLRNDVLVACHDQAGHQGSNKTLGLVRSRCYWPKMTEHVTSWCDQCDRCVKAKMGPRIKEPLRSMIATRPNEILAIDFTILEKDTTGRENVLVMTDVFSKYTQAVATRNQTAETTAKVLVREWFTKLEFPSVYTLIKAETSNHHLFVPYVPCTK</sequence>
<feature type="domain" description="Reverse transcriptase" evidence="2">
    <location>
        <begin position="1"/>
        <end position="82"/>
    </location>
</feature>
<dbReference type="Gene3D" id="3.30.420.10">
    <property type="entry name" value="Ribonuclease H-like superfamily/Ribonuclease H"/>
    <property type="match status" value="1"/>
</dbReference>
<accession>A0A2G8LRB0</accession>
<dbReference type="Pfam" id="PF17919">
    <property type="entry name" value="RT_RNaseH_2"/>
    <property type="match status" value="1"/>
</dbReference>
<dbReference type="Gene3D" id="3.10.20.370">
    <property type="match status" value="1"/>
</dbReference>
<dbReference type="CDD" id="cd09274">
    <property type="entry name" value="RNase_HI_RT_Ty3"/>
    <property type="match status" value="1"/>
</dbReference>
<dbReference type="PANTHER" id="PTHR37984">
    <property type="entry name" value="PROTEIN CBG26694"/>
    <property type="match status" value="1"/>
</dbReference>
<keyword evidence="5" id="KW-1185">Reference proteome</keyword>
<dbReference type="PROSITE" id="PS50878">
    <property type="entry name" value="RT_POL"/>
    <property type="match status" value="1"/>
</dbReference>
<dbReference type="InterPro" id="IPR001584">
    <property type="entry name" value="Integrase_cat-core"/>
</dbReference>
<dbReference type="SUPFAM" id="SSF53098">
    <property type="entry name" value="Ribonuclease H-like"/>
    <property type="match status" value="1"/>
</dbReference>
<dbReference type="Gene3D" id="3.30.70.270">
    <property type="match status" value="2"/>
</dbReference>
<dbReference type="FunFam" id="3.30.70.270:FF:000003">
    <property type="entry name" value="Transposon Ty3-G Gag-Pol polyprotein"/>
    <property type="match status" value="1"/>
</dbReference>
<dbReference type="GO" id="GO:0015074">
    <property type="term" value="P:DNA integration"/>
    <property type="evidence" value="ECO:0007669"/>
    <property type="project" value="InterPro"/>
</dbReference>
<gene>
    <name evidence="4" type="ORF">BSL78_00257</name>
</gene>
<dbReference type="Pfam" id="PF00078">
    <property type="entry name" value="RVT_1"/>
    <property type="match status" value="1"/>
</dbReference>
<dbReference type="GO" id="GO:0003676">
    <property type="term" value="F:nucleic acid binding"/>
    <property type="evidence" value="ECO:0007669"/>
    <property type="project" value="InterPro"/>
</dbReference>
<dbReference type="GO" id="GO:0003824">
    <property type="term" value="F:catalytic activity"/>
    <property type="evidence" value="ECO:0007669"/>
    <property type="project" value="UniProtKB-KW"/>
</dbReference>
<dbReference type="InterPro" id="IPR012337">
    <property type="entry name" value="RNaseH-like_sf"/>
</dbReference>
<protein>
    <submittedName>
        <fullName evidence="4">Uncharacterized protein</fullName>
    </submittedName>
</protein>
<keyword evidence="1" id="KW-0511">Multifunctional enzyme</keyword>
<dbReference type="Pfam" id="PF17921">
    <property type="entry name" value="Integrase_H2C2"/>
    <property type="match status" value="1"/>
</dbReference>
<feature type="domain" description="Integrase catalytic" evidence="3">
    <location>
        <begin position="496"/>
        <end position="584"/>
    </location>
</feature>
<dbReference type="InterPro" id="IPR043128">
    <property type="entry name" value="Rev_trsase/Diguanyl_cyclase"/>
</dbReference>
<dbReference type="InterPro" id="IPR041588">
    <property type="entry name" value="Integrase_H2C2"/>
</dbReference>
<dbReference type="FunFam" id="1.10.340.70:FF:000001">
    <property type="entry name" value="Retrovirus-related Pol polyprotein from transposon gypsy-like Protein"/>
    <property type="match status" value="1"/>
</dbReference>
<evidence type="ECO:0000313" key="4">
    <source>
        <dbReference type="EMBL" id="PIK62806.1"/>
    </source>
</evidence>
<dbReference type="EMBL" id="MRZV01000005">
    <property type="protein sequence ID" value="PIK62806.1"/>
    <property type="molecule type" value="Genomic_DNA"/>
</dbReference>
<dbReference type="OrthoDB" id="4369127at2759"/>
<dbReference type="InterPro" id="IPR036397">
    <property type="entry name" value="RNaseH_sf"/>
</dbReference>